<evidence type="ECO:0000256" key="9">
    <source>
        <dbReference type="ARBA" id="ARBA00048048"/>
    </source>
</evidence>
<dbReference type="EC" id="2.3.1.225" evidence="10"/>
<organism evidence="12 13">
    <name type="scientific">Anaeramoeba ignava</name>
    <name type="common">Anaerobic marine amoeba</name>
    <dbReference type="NCBI Taxonomy" id="1746090"/>
    <lineage>
        <taxon>Eukaryota</taxon>
        <taxon>Metamonada</taxon>
        <taxon>Anaeramoebidae</taxon>
        <taxon>Anaeramoeba</taxon>
    </lineage>
</organism>
<feature type="transmembrane region" description="Helical" evidence="10">
    <location>
        <begin position="77"/>
        <end position="99"/>
    </location>
</feature>
<comment type="caution">
    <text evidence="12">The sequence shown here is derived from an EMBL/GenBank/DDBJ whole genome shotgun (WGS) entry which is preliminary data.</text>
</comment>
<gene>
    <name evidence="12" type="ORF">M0811_02297</name>
</gene>
<dbReference type="AlphaFoldDB" id="A0A9Q0LD71"/>
<accession>A0A9Q0LD71</accession>
<evidence type="ECO:0000256" key="2">
    <source>
        <dbReference type="ARBA" id="ARBA00022679"/>
    </source>
</evidence>
<evidence type="ECO:0000256" key="10">
    <source>
        <dbReference type="RuleBase" id="RU079119"/>
    </source>
</evidence>
<evidence type="ECO:0000256" key="5">
    <source>
        <dbReference type="ARBA" id="ARBA00023136"/>
    </source>
</evidence>
<comment type="similarity">
    <text evidence="10">Belongs to the DHHC palmitoyltransferase family.</text>
</comment>
<evidence type="ECO:0000256" key="7">
    <source>
        <dbReference type="ARBA" id="ARBA00023288"/>
    </source>
</evidence>
<evidence type="ECO:0000256" key="3">
    <source>
        <dbReference type="ARBA" id="ARBA00022692"/>
    </source>
</evidence>
<reference evidence="12" key="1">
    <citation type="submission" date="2022-10" db="EMBL/GenBank/DDBJ databases">
        <title>Novel sulphate-reducing endosymbionts in the free-living metamonad Anaeramoeba.</title>
        <authorList>
            <person name="Jerlstrom-Hultqvist J."/>
            <person name="Cepicka I."/>
            <person name="Gallot-Lavallee L."/>
            <person name="Salas-Leiva D."/>
            <person name="Curtis B.A."/>
            <person name="Zahonova K."/>
            <person name="Pipaliya S."/>
            <person name="Dacks J."/>
            <person name="Roger A.J."/>
        </authorList>
    </citation>
    <scope>NUCLEOTIDE SEQUENCE</scope>
    <source>
        <strain evidence="12">BMAN</strain>
    </source>
</reference>
<protein>
    <recommendedName>
        <fullName evidence="10">Palmitoyltransferase</fullName>
        <ecNumber evidence="10">2.3.1.225</ecNumber>
    </recommendedName>
</protein>
<sequence>MNKIYSSVERDIGFIKTKTRFYQVNPGNNYFCCSGLFSTGSSPKKLIITTVFYNIPIILFINILIFGLSFSSSKRNWLIFVTVFFWILTNITLFTTSLMDPGRIRRNPFESTTFFKAHGEEIEKDFYLNEMTCLKLPFCEMALDHHCDWLGTDIGIRNYRFFFSFLISFFLNGIFLMIASVLVIVEIIQVKKSTIKSHVLTILGSVFIFFIAALFVIVVSRLIKLHIKLISRNLTTREFYKGAGIENNPFDKGCCANWKEKFCTKIPPKDFSFRDFVTEKELKSFHFQLTETQKGFSGSLKAKKKIEEKYSELTNSYQIEIESIPTAEWIPLDLVHEWNNTEDEAFQEIR</sequence>
<evidence type="ECO:0000313" key="12">
    <source>
        <dbReference type="EMBL" id="KAJ5069720.1"/>
    </source>
</evidence>
<keyword evidence="3 10" id="KW-0812">Transmembrane</keyword>
<dbReference type="GO" id="GO:0005783">
    <property type="term" value="C:endoplasmic reticulum"/>
    <property type="evidence" value="ECO:0007669"/>
    <property type="project" value="TreeGrafter"/>
</dbReference>
<evidence type="ECO:0000256" key="8">
    <source>
        <dbReference type="ARBA" id="ARBA00023315"/>
    </source>
</evidence>
<evidence type="ECO:0000256" key="6">
    <source>
        <dbReference type="ARBA" id="ARBA00023139"/>
    </source>
</evidence>
<dbReference type="OrthoDB" id="4096362at2759"/>
<feature type="domain" description="Palmitoyltransferase DHHC" evidence="11">
    <location>
        <begin position="139"/>
        <end position="241"/>
    </location>
</feature>
<dbReference type="PANTHER" id="PTHR22883:SF43">
    <property type="entry name" value="PALMITOYLTRANSFERASE APP"/>
    <property type="match status" value="1"/>
</dbReference>
<comment type="domain">
    <text evidence="10">The DHHC domain is required for palmitoyltransferase activity.</text>
</comment>
<comment type="subcellular location">
    <subcellularLocation>
        <location evidence="1">Endomembrane system</location>
        <topology evidence="1">Multi-pass membrane protein</topology>
    </subcellularLocation>
</comment>
<dbReference type="EMBL" id="JAPDFW010000103">
    <property type="protein sequence ID" value="KAJ5069720.1"/>
    <property type="molecule type" value="Genomic_DNA"/>
</dbReference>
<proteinExistence type="inferred from homology"/>
<dbReference type="InterPro" id="IPR039859">
    <property type="entry name" value="PFA4/ZDH16/20/ERF2-like"/>
</dbReference>
<dbReference type="Pfam" id="PF01529">
    <property type="entry name" value="DHHC"/>
    <property type="match status" value="1"/>
</dbReference>
<keyword evidence="5 10" id="KW-0472">Membrane</keyword>
<keyword evidence="7" id="KW-0449">Lipoprotein</keyword>
<dbReference type="InterPro" id="IPR001594">
    <property type="entry name" value="Palmitoyltrfase_DHHC"/>
</dbReference>
<keyword evidence="8 10" id="KW-0012">Acyltransferase</keyword>
<keyword evidence="2 10" id="KW-0808">Transferase</keyword>
<dbReference type="PANTHER" id="PTHR22883">
    <property type="entry name" value="ZINC FINGER DHHC DOMAIN CONTAINING PROTEIN"/>
    <property type="match status" value="1"/>
</dbReference>
<keyword evidence="13" id="KW-1185">Reference proteome</keyword>
<evidence type="ECO:0000256" key="1">
    <source>
        <dbReference type="ARBA" id="ARBA00004127"/>
    </source>
</evidence>
<feature type="transmembrane region" description="Helical" evidence="10">
    <location>
        <begin position="200"/>
        <end position="223"/>
    </location>
</feature>
<evidence type="ECO:0000256" key="4">
    <source>
        <dbReference type="ARBA" id="ARBA00022989"/>
    </source>
</evidence>
<evidence type="ECO:0000313" key="13">
    <source>
        <dbReference type="Proteomes" id="UP001149090"/>
    </source>
</evidence>
<feature type="transmembrane region" description="Helical" evidence="10">
    <location>
        <begin position="161"/>
        <end position="188"/>
    </location>
</feature>
<dbReference type="GO" id="GO:0005794">
    <property type="term" value="C:Golgi apparatus"/>
    <property type="evidence" value="ECO:0007669"/>
    <property type="project" value="TreeGrafter"/>
</dbReference>
<feature type="transmembrane region" description="Helical" evidence="10">
    <location>
        <begin position="51"/>
        <end position="71"/>
    </location>
</feature>
<dbReference type="GO" id="GO:0019706">
    <property type="term" value="F:protein-cysteine S-palmitoyltransferase activity"/>
    <property type="evidence" value="ECO:0007669"/>
    <property type="project" value="UniProtKB-EC"/>
</dbReference>
<keyword evidence="4 10" id="KW-1133">Transmembrane helix</keyword>
<dbReference type="PROSITE" id="PS50216">
    <property type="entry name" value="DHHC"/>
    <property type="match status" value="1"/>
</dbReference>
<comment type="catalytic activity">
    <reaction evidence="9 10">
        <text>L-cysteinyl-[protein] + hexadecanoyl-CoA = S-hexadecanoyl-L-cysteinyl-[protein] + CoA</text>
        <dbReference type="Rhea" id="RHEA:36683"/>
        <dbReference type="Rhea" id="RHEA-COMP:10131"/>
        <dbReference type="Rhea" id="RHEA-COMP:11032"/>
        <dbReference type="ChEBI" id="CHEBI:29950"/>
        <dbReference type="ChEBI" id="CHEBI:57287"/>
        <dbReference type="ChEBI" id="CHEBI:57379"/>
        <dbReference type="ChEBI" id="CHEBI:74151"/>
        <dbReference type="EC" id="2.3.1.225"/>
    </reaction>
</comment>
<keyword evidence="6" id="KW-0564">Palmitate</keyword>
<evidence type="ECO:0000259" key="11">
    <source>
        <dbReference type="Pfam" id="PF01529"/>
    </source>
</evidence>
<dbReference type="Proteomes" id="UP001149090">
    <property type="component" value="Unassembled WGS sequence"/>
</dbReference>
<name>A0A9Q0LD71_ANAIG</name>
<dbReference type="GO" id="GO:0006612">
    <property type="term" value="P:protein targeting to membrane"/>
    <property type="evidence" value="ECO:0007669"/>
    <property type="project" value="TreeGrafter"/>
</dbReference>